<evidence type="ECO:0000256" key="1">
    <source>
        <dbReference type="ARBA" id="ARBA00008761"/>
    </source>
</evidence>
<dbReference type="GO" id="GO:0003677">
    <property type="term" value="F:DNA binding"/>
    <property type="evidence" value="ECO:0007669"/>
    <property type="project" value="UniProtKB-KW"/>
</dbReference>
<dbReference type="Pfam" id="PF01385">
    <property type="entry name" value="OrfB_IS605"/>
    <property type="match status" value="1"/>
</dbReference>
<dbReference type="EMBL" id="JBHTAX010000001">
    <property type="protein sequence ID" value="MFC7191357.1"/>
    <property type="molecule type" value="Genomic_DNA"/>
</dbReference>
<reference evidence="8 9" key="1">
    <citation type="journal article" date="2019" name="Int. J. Syst. Evol. Microbiol.">
        <title>The Global Catalogue of Microorganisms (GCM) 10K type strain sequencing project: providing services to taxonomists for standard genome sequencing and annotation.</title>
        <authorList>
            <consortium name="The Broad Institute Genomics Platform"/>
            <consortium name="The Broad Institute Genome Sequencing Center for Infectious Disease"/>
            <person name="Wu L."/>
            <person name="Ma J."/>
        </authorList>
    </citation>
    <scope>NUCLEOTIDE SEQUENCE [LARGE SCALE GENOMIC DNA]</scope>
    <source>
        <strain evidence="8 9">RDMS1</strain>
    </source>
</reference>
<dbReference type="InterPro" id="IPR051399">
    <property type="entry name" value="RNA-guided_DNA_endo/Transpos"/>
</dbReference>
<evidence type="ECO:0000313" key="8">
    <source>
        <dbReference type="EMBL" id="MFC7191357.1"/>
    </source>
</evidence>
<dbReference type="NCBIfam" id="NF040570">
    <property type="entry name" value="guided_TnpB"/>
    <property type="match status" value="1"/>
</dbReference>
<keyword evidence="8" id="KW-0540">Nuclease</keyword>
<evidence type="ECO:0000256" key="5">
    <source>
        <dbReference type="ARBA" id="ARBA00023172"/>
    </source>
</evidence>
<dbReference type="GO" id="GO:0004519">
    <property type="term" value="F:endonuclease activity"/>
    <property type="evidence" value="ECO:0007669"/>
    <property type="project" value="UniProtKB-KW"/>
</dbReference>
<dbReference type="InterPro" id="IPR010095">
    <property type="entry name" value="Cas12f1-like_TNB"/>
</dbReference>
<comment type="similarity">
    <text evidence="1">In the C-terminal section; belongs to the transposase 35 family.</text>
</comment>
<evidence type="ECO:0000256" key="3">
    <source>
        <dbReference type="ARBA" id="ARBA00022578"/>
    </source>
</evidence>
<gene>
    <name evidence="8" type="ORF">ACFQL7_17165</name>
</gene>
<dbReference type="GO" id="GO:0032196">
    <property type="term" value="P:transposition"/>
    <property type="evidence" value="ECO:0007669"/>
    <property type="project" value="UniProtKB-KW"/>
</dbReference>
<evidence type="ECO:0000259" key="7">
    <source>
        <dbReference type="Pfam" id="PF07282"/>
    </source>
</evidence>
<dbReference type="PANTHER" id="PTHR30405:SF26">
    <property type="entry name" value="TRANSPOSASE, PROBABLY IS605-TNPB FAMILY"/>
    <property type="match status" value="1"/>
</dbReference>
<dbReference type="InterPro" id="IPR001959">
    <property type="entry name" value="Transposase"/>
</dbReference>
<evidence type="ECO:0000256" key="2">
    <source>
        <dbReference type="ARBA" id="ARBA00011044"/>
    </source>
</evidence>
<proteinExistence type="inferred from homology"/>
<evidence type="ECO:0000313" key="9">
    <source>
        <dbReference type="Proteomes" id="UP001596417"/>
    </source>
</evidence>
<accession>A0ABD5YTR9</accession>
<keyword evidence="4" id="KW-0238">DNA-binding</keyword>
<feature type="domain" description="Cas12f1-like TNB" evidence="7">
    <location>
        <begin position="311"/>
        <end position="372"/>
    </location>
</feature>
<comment type="caution">
    <text evidence="8">The sequence shown here is derived from an EMBL/GenBank/DDBJ whole genome shotgun (WGS) entry which is preliminary data.</text>
</comment>
<dbReference type="PANTHER" id="PTHR30405">
    <property type="entry name" value="TRANSPOSASE"/>
    <property type="match status" value="1"/>
</dbReference>
<dbReference type="GeneID" id="76201084"/>
<evidence type="ECO:0000256" key="4">
    <source>
        <dbReference type="ARBA" id="ARBA00023125"/>
    </source>
</evidence>
<organism evidence="8 9">
    <name type="scientific">Halocatena marina</name>
    <dbReference type="NCBI Taxonomy" id="2934937"/>
    <lineage>
        <taxon>Archaea</taxon>
        <taxon>Methanobacteriati</taxon>
        <taxon>Methanobacteriota</taxon>
        <taxon>Stenosarchaea group</taxon>
        <taxon>Halobacteria</taxon>
        <taxon>Halobacteriales</taxon>
        <taxon>Natronomonadaceae</taxon>
        <taxon>Halocatena</taxon>
    </lineage>
</organism>
<keyword evidence="3" id="KW-0815">Transposition</keyword>
<sequence>MKRTNTLVVRPRSQKDERLLREVLDASASLWNELTFARRQNFFDDESVWDADDCYSRYNNVLGAATTRTVIRKNDAAWRSFFKKDDGRTNLPGYRGNEEDGRMLMTHIRNDSYTLEFGDRSRLEIPVGKDLKEKYDLGYYERLRLEVAGEPRWDGKQGQLEIKYDEHSNQFRAFQPIEVADSHPRLGTPLADETAALDIGANNLVACSTTTGTQLLYHGRNQFERFRKTTHEIARLQSKLPENRYSSKRIRSLYRGRTNRRDHMQNTLVRDLVERLHDEGVSTIWVGELKGVLLRHWSVRANAKTHNFWAFRAFINRLECTAEEFGIAVEEALEAWTSQKCPECGSTDRTIRERDSLTCPCGFEGHADLTASETFLRQQDGEYEPRPTARPVRFEWDDHGWSETPYSHERPKEVRTHQSTLSV</sequence>
<dbReference type="Proteomes" id="UP001596417">
    <property type="component" value="Unassembled WGS sequence"/>
</dbReference>
<comment type="similarity">
    <text evidence="2">In the N-terminal section; belongs to the transposase 2 family.</text>
</comment>
<name>A0ABD5YTR9_9EURY</name>
<keyword evidence="9" id="KW-1185">Reference proteome</keyword>
<evidence type="ECO:0000259" key="6">
    <source>
        <dbReference type="Pfam" id="PF01385"/>
    </source>
</evidence>
<keyword evidence="8" id="KW-0378">Hydrolase</keyword>
<keyword evidence="8" id="KW-0255">Endonuclease</keyword>
<dbReference type="Pfam" id="PF07282">
    <property type="entry name" value="Cas12f1-like_TNB"/>
    <property type="match status" value="1"/>
</dbReference>
<protein>
    <submittedName>
        <fullName evidence="8">RNA-guided endonuclease InsQ/TnpB family protein</fullName>
    </submittedName>
</protein>
<keyword evidence="5" id="KW-0233">DNA recombination</keyword>
<dbReference type="AlphaFoldDB" id="A0ABD5YTR9"/>
<dbReference type="RefSeq" id="WP_264555676.1">
    <property type="nucleotide sequence ID" value="NZ_CP109979.1"/>
</dbReference>
<feature type="domain" description="Probable transposase IS891/IS1136/IS1341" evidence="6">
    <location>
        <begin position="186"/>
        <end position="292"/>
    </location>
</feature>
<dbReference type="GO" id="GO:0006310">
    <property type="term" value="P:DNA recombination"/>
    <property type="evidence" value="ECO:0007669"/>
    <property type="project" value="UniProtKB-KW"/>
</dbReference>